<reference evidence="8" key="1">
    <citation type="submission" date="2016-10" db="EMBL/GenBank/DDBJ databases">
        <authorList>
            <person name="Varghese N."/>
            <person name="Submissions S."/>
        </authorList>
    </citation>
    <scope>NUCLEOTIDE SEQUENCE [LARGE SCALE GENOMIC DNA]</scope>
    <source>
        <strain evidence="8">Nl14</strain>
    </source>
</reference>
<dbReference type="AlphaFoldDB" id="A0A1I7IE15"/>
<evidence type="ECO:0000313" key="7">
    <source>
        <dbReference type="EMBL" id="SFU71162.1"/>
    </source>
</evidence>
<proteinExistence type="predicted"/>
<dbReference type="InterPro" id="IPR050597">
    <property type="entry name" value="Cytochrome_c_Oxidase_Subunit"/>
</dbReference>
<dbReference type="EMBL" id="FPBZ01000018">
    <property type="protein sequence ID" value="SFU71162.1"/>
    <property type="molecule type" value="Genomic_DNA"/>
</dbReference>
<gene>
    <name evidence="7" type="ORF">SAMN05216417_11840</name>
</gene>
<evidence type="ECO:0000259" key="6">
    <source>
        <dbReference type="PROSITE" id="PS51007"/>
    </source>
</evidence>
<feature type="chain" id="PRO_5010166139" evidence="5">
    <location>
        <begin position="24"/>
        <end position="246"/>
    </location>
</feature>
<evidence type="ECO:0000256" key="3">
    <source>
        <dbReference type="ARBA" id="ARBA00023004"/>
    </source>
</evidence>
<dbReference type="InterPro" id="IPR009056">
    <property type="entry name" value="Cyt_c-like_dom"/>
</dbReference>
<protein>
    <submittedName>
        <fullName evidence="7">Cytochrome c553</fullName>
    </submittedName>
</protein>
<name>A0A1I7IE15_9PROT</name>
<keyword evidence="3 4" id="KW-0408">Iron</keyword>
<evidence type="ECO:0000256" key="5">
    <source>
        <dbReference type="SAM" id="SignalP"/>
    </source>
</evidence>
<organism evidence="7 8">
    <name type="scientific">Nitrosospira multiformis</name>
    <dbReference type="NCBI Taxonomy" id="1231"/>
    <lineage>
        <taxon>Bacteria</taxon>
        <taxon>Pseudomonadati</taxon>
        <taxon>Pseudomonadota</taxon>
        <taxon>Betaproteobacteria</taxon>
        <taxon>Nitrosomonadales</taxon>
        <taxon>Nitrosomonadaceae</taxon>
        <taxon>Nitrosospira</taxon>
    </lineage>
</organism>
<keyword evidence="1 4" id="KW-0349">Heme</keyword>
<keyword evidence="2 4" id="KW-0479">Metal-binding</keyword>
<evidence type="ECO:0000256" key="2">
    <source>
        <dbReference type="ARBA" id="ARBA00022723"/>
    </source>
</evidence>
<feature type="domain" description="Cytochrome c" evidence="6">
    <location>
        <begin position="128"/>
        <end position="212"/>
    </location>
</feature>
<dbReference type="GO" id="GO:0046872">
    <property type="term" value="F:metal ion binding"/>
    <property type="evidence" value="ECO:0007669"/>
    <property type="project" value="UniProtKB-KW"/>
</dbReference>
<dbReference type="PANTHER" id="PTHR33751">
    <property type="entry name" value="CBB3-TYPE CYTOCHROME C OXIDASE SUBUNIT FIXP"/>
    <property type="match status" value="1"/>
</dbReference>
<evidence type="ECO:0000313" key="8">
    <source>
        <dbReference type="Proteomes" id="UP000182649"/>
    </source>
</evidence>
<evidence type="ECO:0000256" key="1">
    <source>
        <dbReference type="ARBA" id="ARBA00022617"/>
    </source>
</evidence>
<evidence type="ECO:0000256" key="4">
    <source>
        <dbReference type="PROSITE-ProRule" id="PRU00433"/>
    </source>
</evidence>
<keyword evidence="5" id="KW-0732">Signal</keyword>
<dbReference type="PROSITE" id="PS51007">
    <property type="entry name" value="CYTC"/>
    <property type="match status" value="1"/>
</dbReference>
<dbReference type="OrthoDB" id="9773456at2"/>
<dbReference type="Gene3D" id="1.10.760.10">
    <property type="entry name" value="Cytochrome c-like domain"/>
    <property type="match status" value="2"/>
</dbReference>
<sequence>MNPPILIRSALISLLLIGLPAVAHEIHEIPDTTEERVKACIICHGPEDKKGRDEYYPRIAGKPEGYLFNQLRNFRDGRRHYRPMALLLEGLPDAYLWEMAGYFASLKQAFPPPEPMRASSPKVKIARELIEHGDAARNIPACVGCHGKDLMGIAPFIPGLIGLPRVYIMAQFGNWQHGALMRGRTPDCMSEIAKKLTTEEVSAVAMWLAAQPVPESDERHAGAGVELPKRLARRCASIIPQTNNPK</sequence>
<accession>A0A1I7IE15</accession>
<dbReference type="InterPro" id="IPR036909">
    <property type="entry name" value="Cyt_c-like_dom_sf"/>
</dbReference>
<dbReference type="RefSeq" id="WP_074975612.1">
    <property type="nucleotide sequence ID" value="NZ_FPBZ01000018.1"/>
</dbReference>
<dbReference type="SUPFAM" id="SSF46626">
    <property type="entry name" value="Cytochrome c"/>
    <property type="match status" value="2"/>
</dbReference>
<dbReference type="PANTHER" id="PTHR33751:SF11">
    <property type="entry name" value="BLL4483 PROTEIN"/>
    <property type="match status" value="1"/>
</dbReference>
<dbReference type="GO" id="GO:0009055">
    <property type="term" value="F:electron transfer activity"/>
    <property type="evidence" value="ECO:0007669"/>
    <property type="project" value="InterPro"/>
</dbReference>
<feature type="signal peptide" evidence="5">
    <location>
        <begin position="1"/>
        <end position="23"/>
    </location>
</feature>
<dbReference type="GO" id="GO:0020037">
    <property type="term" value="F:heme binding"/>
    <property type="evidence" value="ECO:0007669"/>
    <property type="project" value="InterPro"/>
</dbReference>
<dbReference type="Proteomes" id="UP000182649">
    <property type="component" value="Unassembled WGS sequence"/>
</dbReference>